<evidence type="ECO:0000256" key="3">
    <source>
        <dbReference type="ARBA" id="ARBA00022729"/>
    </source>
</evidence>
<proteinExistence type="inferred from homology"/>
<keyword evidence="2" id="KW-0479">Metal-binding</keyword>
<dbReference type="InterPro" id="IPR050682">
    <property type="entry name" value="ModA/WtpA"/>
</dbReference>
<dbReference type="EMBL" id="CP000096">
    <property type="protein sequence ID" value="ABB24398.1"/>
    <property type="molecule type" value="Genomic_DNA"/>
</dbReference>
<keyword evidence="5" id="KW-1185">Reference proteome</keyword>
<dbReference type="PANTHER" id="PTHR30632">
    <property type="entry name" value="MOLYBDATE-BINDING PERIPLASMIC PROTEIN"/>
    <property type="match status" value="1"/>
</dbReference>
<evidence type="ECO:0000313" key="5">
    <source>
        <dbReference type="Proteomes" id="UP000002709"/>
    </source>
</evidence>
<evidence type="ECO:0000256" key="2">
    <source>
        <dbReference type="ARBA" id="ARBA00022723"/>
    </source>
</evidence>
<dbReference type="NCBIfam" id="TIGR01256">
    <property type="entry name" value="modA"/>
    <property type="match status" value="1"/>
</dbReference>
<dbReference type="HOGENOM" id="CLU_065520_1_0_10"/>
<organism evidence="4 5">
    <name type="scientific">Chlorobium luteolum (strain DSM 273 / BCRC 81028 / 2530)</name>
    <name type="common">Pelodictyon luteolum</name>
    <dbReference type="NCBI Taxonomy" id="319225"/>
    <lineage>
        <taxon>Bacteria</taxon>
        <taxon>Pseudomonadati</taxon>
        <taxon>Chlorobiota</taxon>
        <taxon>Chlorobiia</taxon>
        <taxon>Chlorobiales</taxon>
        <taxon>Chlorobiaceae</taxon>
        <taxon>Chlorobium/Pelodictyon group</taxon>
        <taxon>Pelodictyon</taxon>
    </lineage>
</organism>
<dbReference type="SUPFAM" id="SSF53850">
    <property type="entry name" value="Periplasmic binding protein-like II"/>
    <property type="match status" value="1"/>
</dbReference>
<evidence type="ECO:0000256" key="1">
    <source>
        <dbReference type="ARBA" id="ARBA00009175"/>
    </source>
</evidence>
<dbReference type="InterPro" id="IPR005950">
    <property type="entry name" value="ModA"/>
</dbReference>
<reference evidence="5" key="1">
    <citation type="submission" date="2005-08" db="EMBL/GenBank/DDBJ databases">
        <title>Complete sequence of Pelodictyon luteolum DSM 273.</title>
        <authorList>
            <consortium name="US DOE Joint Genome Institute"/>
            <person name="Copeland A."/>
            <person name="Lucas S."/>
            <person name="Lapidus A."/>
            <person name="Barry K."/>
            <person name="Detter J.C."/>
            <person name="Glavina T."/>
            <person name="Hammon N."/>
            <person name="Israni S."/>
            <person name="Pitluck S."/>
            <person name="Bryant D."/>
            <person name="Schmutz J."/>
            <person name="Larimer F."/>
            <person name="Land M."/>
            <person name="Kyrpides N."/>
            <person name="Ivanova N."/>
            <person name="Richardson P."/>
        </authorList>
    </citation>
    <scope>NUCLEOTIDE SEQUENCE [LARGE SCALE GENOMIC DNA]</scope>
    <source>
        <strain evidence="5">DSM 273 / BCRC 81028 / 2530</strain>
    </source>
</reference>
<evidence type="ECO:0000313" key="4">
    <source>
        <dbReference type="EMBL" id="ABB24398.1"/>
    </source>
</evidence>
<name>Q3B2N3_CHLL3</name>
<gene>
    <name evidence="4" type="ordered locus">Plut_1541</name>
</gene>
<dbReference type="GO" id="GO:0015689">
    <property type="term" value="P:molybdate ion transport"/>
    <property type="evidence" value="ECO:0007669"/>
    <property type="project" value="InterPro"/>
</dbReference>
<dbReference type="PANTHER" id="PTHR30632:SF14">
    <property type="entry name" value="TUNGSTATE_MOLYBDATE_CHROMATE-BINDING PROTEIN MODA"/>
    <property type="match status" value="1"/>
</dbReference>
<dbReference type="eggNOG" id="COG0725">
    <property type="taxonomic scope" value="Bacteria"/>
</dbReference>
<dbReference type="STRING" id="319225.Plut_1541"/>
<dbReference type="KEGG" id="plt:Plut_1541"/>
<dbReference type="GO" id="GO:0046872">
    <property type="term" value="F:metal ion binding"/>
    <property type="evidence" value="ECO:0007669"/>
    <property type="project" value="UniProtKB-KW"/>
</dbReference>
<dbReference type="GO" id="GO:0030973">
    <property type="term" value="F:molybdate ion binding"/>
    <property type="evidence" value="ECO:0007669"/>
    <property type="project" value="TreeGrafter"/>
</dbReference>
<keyword evidence="3" id="KW-0732">Signal</keyword>
<protein>
    <submittedName>
        <fullName evidence="4">Molybdenum ABC transporter, periplasmic binding protein</fullName>
    </submittedName>
</protein>
<dbReference type="AlphaFoldDB" id="Q3B2N3"/>
<accession>Q3B2N3</accession>
<dbReference type="Gene3D" id="3.40.190.10">
    <property type="entry name" value="Periplasmic binding protein-like II"/>
    <property type="match status" value="2"/>
</dbReference>
<dbReference type="Proteomes" id="UP000002709">
    <property type="component" value="Chromosome"/>
</dbReference>
<sequence length="267" mass="29520">MFFLLYTFPAFLRRRDFIPEPRKETTIMRKKTLFPILLFMLVAGTLHAATLTIAAGAGYKRPLMEISRLYEEKNGTHVDGVYGNMQHIITQTTMSGKVAIILGDRDCLLRSGVKTSGFHRIGGGKLVLAWRKGLKLDRASSIEGKAFGRIGMPDPSKTIYGNAATTFLQRSGLEAGTRTKLMTMSTVPQVSAYLITGELDAGFLNLTDALAIQEQIGGFMPIEQSLYEPINIGTVKVAGFENNNEARRFLEFLEKPESLAIFGKYGL</sequence>
<dbReference type="Pfam" id="PF13531">
    <property type="entry name" value="SBP_bac_11"/>
    <property type="match status" value="1"/>
</dbReference>
<comment type="similarity">
    <text evidence="1">Belongs to the bacterial solute-binding protein ModA family.</text>
</comment>